<keyword evidence="2" id="KW-1185">Reference proteome</keyword>
<evidence type="ECO:0000313" key="2">
    <source>
        <dbReference type="Proteomes" id="UP000676325"/>
    </source>
</evidence>
<dbReference type="Proteomes" id="UP000676325">
    <property type="component" value="Unassembled WGS sequence"/>
</dbReference>
<proteinExistence type="predicted"/>
<evidence type="ECO:0000313" key="1">
    <source>
        <dbReference type="EMBL" id="MBR7826628.1"/>
    </source>
</evidence>
<reference evidence="1" key="1">
    <citation type="submission" date="2021-04" db="EMBL/GenBank/DDBJ databases">
        <title>Genome based classification of Actinospica acidithermotolerans sp. nov., an actinobacterium isolated from an Indonesian hot spring.</title>
        <authorList>
            <person name="Kusuma A.B."/>
            <person name="Putra K.E."/>
            <person name="Nafisah S."/>
            <person name="Loh J."/>
            <person name="Nouioui I."/>
            <person name="Goodfellow M."/>
        </authorList>
    </citation>
    <scope>NUCLEOTIDE SEQUENCE</scope>
    <source>
        <strain evidence="1">MGRD01-02</strain>
    </source>
</reference>
<dbReference type="AlphaFoldDB" id="A0A941E9S8"/>
<organism evidence="1 2">
    <name type="scientific">Actinospica acidithermotolerans</name>
    <dbReference type="NCBI Taxonomy" id="2828514"/>
    <lineage>
        <taxon>Bacteria</taxon>
        <taxon>Bacillati</taxon>
        <taxon>Actinomycetota</taxon>
        <taxon>Actinomycetes</taxon>
        <taxon>Catenulisporales</taxon>
        <taxon>Actinospicaceae</taxon>
        <taxon>Actinospica</taxon>
    </lineage>
</organism>
<protein>
    <submittedName>
        <fullName evidence="1">Uncharacterized protein</fullName>
    </submittedName>
</protein>
<dbReference type="EMBL" id="JAGSOH010000020">
    <property type="protein sequence ID" value="MBR7826628.1"/>
    <property type="molecule type" value="Genomic_DNA"/>
</dbReference>
<comment type="caution">
    <text evidence="1">The sequence shown here is derived from an EMBL/GenBank/DDBJ whole genome shotgun (WGS) entry which is preliminary data.</text>
</comment>
<sequence length="483" mass="52386">MSPALHLPDGSRLDLRSDVYFGSDPHPSRAGLVDMFITWNARRVHEYGPWSRFYGSTLGVLLTLLRAARDQAAMEIFLSLDDDTVNDLAELRAADIPIIGADATNLLARAGMSVAVRGQNWLDLNRAYEVLLGTQGSDAPVAGLLAEALDLTWSANSNHAMRLYRPRGPLVYSDGASEDGGLPTVLDLLECASALDESDATYSGYVSRFAAPRLGPRVPAKRGDGHFDLVEQCAEDLAGRHLAPGLLLALIDFALNPPVPGLTEGVTEVEVGELCAGSRFAAAARAARESSSGIEHFLPTGELHASFCEEIAERTGMRYGLVTHRLTQATSIDEAVTAARSPSSTTSAVALVYADRLHRMRKQDPHLIAHFWVNFLDLGQPRFVDPTLPDFAWWLSPLLHSAGGKLAGSAALRTMTTESVSKLWTSTALTGAIHDAISAIGPLSIAHLPEQDMRDPEVTERLSWYLRQMIRMDLEWDGSKRAG</sequence>
<dbReference type="RefSeq" id="WP_212517777.1">
    <property type="nucleotide sequence ID" value="NZ_JAGSOH010000020.1"/>
</dbReference>
<gene>
    <name evidence="1" type="ORF">KDK95_09955</name>
</gene>
<name>A0A941E9S8_9ACTN</name>
<accession>A0A941E9S8</accession>